<dbReference type="WBParaSite" id="SBAD_0000446001-mRNA-1">
    <property type="protein sequence ID" value="SBAD_0000446001-mRNA-1"/>
    <property type="gene ID" value="SBAD_0000446001"/>
</dbReference>
<dbReference type="Proteomes" id="UP000270296">
    <property type="component" value="Unassembled WGS sequence"/>
</dbReference>
<organism evidence="3">
    <name type="scientific">Soboliphyme baturini</name>
    <dbReference type="NCBI Taxonomy" id="241478"/>
    <lineage>
        <taxon>Eukaryota</taxon>
        <taxon>Metazoa</taxon>
        <taxon>Ecdysozoa</taxon>
        <taxon>Nematoda</taxon>
        <taxon>Enoplea</taxon>
        <taxon>Dorylaimia</taxon>
        <taxon>Dioctophymatida</taxon>
        <taxon>Dioctophymatoidea</taxon>
        <taxon>Soboliphymatidae</taxon>
        <taxon>Soboliphyme</taxon>
    </lineage>
</organism>
<dbReference type="AlphaFoldDB" id="A0A183IKY0"/>
<reference evidence="1 2" key="2">
    <citation type="submission" date="2018-11" db="EMBL/GenBank/DDBJ databases">
        <authorList>
            <consortium name="Pathogen Informatics"/>
        </authorList>
    </citation>
    <scope>NUCLEOTIDE SEQUENCE [LARGE SCALE GENOMIC DNA]</scope>
</reference>
<evidence type="ECO:0000313" key="2">
    <source>
        <dbReference type="Proteomes" id="UP000270296"/>
    </source>
</evidence>
<protein>
    <submittedName>
        <fullName evidence="3">RT_RNaseH_2 domain-containing protein</fullName>
    </submittedName>
</protein>
<evidence type="ECO:0000313" key="1">
    <source>
        <dbReference type="EMBL" id="VDP03873.1"/>
    </source>
</evidence>
<dbReference type="EMBL" id="UZAM01008226">
    <property type="protein sequence ID" value="VDP03873.1"/>
    <property type="molecule type" value="Genomic_DNA"/>
</dbReference>
<sequence>MAGQPLVCSSEQQPGQVLDECPTCLRSSKKLPKNFCPRDIGYQVAHDEIFLKLIISEQVAFSAIPIEVEKSQDIYFLTSAAAILEV</sequence>
<gene>
    <name evidence="1" type="ORF">SBAD_LOCUS4276</name>
</gene>
<reference evidence="3" key="1">
    <citation type="submission" date="2016-06" db="UniProtKB">
        <authorList>
            <consortium name="WormBaseParasite"/>
        </authorList>
    </citation>
    <scope>IDENTIFICATION</scope>
</reference>
<evidence type="ECO:0000313" key="3">
    <source>
        <dbReference type="WBParaSite" id="SBAD_0000446001-mRNA-1"/>
    </source>
</evidence>
<keyword evidence="2" id="KW-1185">Reference proteome</keyword>
<proteinExistence type="predicted"/>
<accession>A0A183IKY0</accession>
<name>A0A183IKY0_9BILA</name>